<gene>
    <name evidence="1" type="ORF">CPB83DRAFT_851660</name>
</gene>
<organism evidence="1 2">
    <name type="scientific">Crepidotus variabilis</name>
    <dbReference type="NCBI Taxonomy" id="179855"/>
    <lineage>
        <taxon>Eukaryota</taxon>
        <taxon>Fungi</taxon>
        <taxon>Dikarya</taxon>
        <taxon>Basidiomycota</taxon>
        <taxon>Agaricomycotina</taxon>
        <taxon>Agaricomycetes</taxon>
        <taxon>Agaricomycetidae</taxon>
        <taxon>Agaricales</taxon>
        <taxon>Agaricineae</taxon>
        <taxon>Crepidotaceae</taxon>
        <taxon>Crepidotus</taxon>
    </lineage>
</organism>
<dbReference type="EMBL" id="MU157843">
    <property type="protein sequence ID" value="KAF9529839.1"/>
    <property type="molecule type" value="Genomic_DNA"/>
</dbReference>
<evidence type="ECO:0000313" key="1">
    <source>
        <dbReference type="EMBL" id="KAF9529839.1"/>
    </source>
</evidence>
<comment type="caution">
    <text evidence="1">The sequence shown here is derived from an EMBL/GenBank/DDBJ whole genome shotgun (WGS) entry which is preliminary data.</text>
</comment>
<dbReference type="Proteomes" id="UP000807306">
    <property type="component" value="Unassembled WGS sequence"/>
</dbReference>
<keyword evidence="2" id="KW-1185">Reference proteome</keyword>
<evidence type="ECO:0000313" key="2">
    <source>
        <dbReference type="Proteomes" id="UP000807306"/>
    </source>
</evidence>
<proteinExistence type="predicted"/>
<sequence>MEAMDQQGTTPDWSFPHQEKPYLVILLIAGVFGSNHVNLPERSESTDMSDYDGHTICSFEIR</sequence>
<dbReference type="AlphaFoldDB" id="A0A9P6EJK6"/>
<protein>
    <submittedName>
        <fullName evidence="1">Uncharacterized protein</fullName>
    </submittedName>
</protein>
<reference evidence="1" key="1">
    <citation type="submission" date="2020-11" db="EMBL/GenBank/DDBJ databases">
        <authorList>
            <consortium name="DOE Joint Genome Institute"/>
            <person name="Ahrendt S."/>
            <person name="Riley R."/>
            <person name="Andreopoulos W."/>
            <person name="Labutti K."/>
            <person name="Pangilinan J."/>
            <person name="Ruiz-Duenas F.J."/>
            <person name="Barrasa J.M."/>
            <person name="Sanchez-Garcia M."/>
            <person name="Camarero S."/>
            <person name="Miyauchi S."/>
            <person name="Serrano A."/>
            <person name="Linde D."/>
            <person name="Babiker R."/>
            <person name="Drula E."/>
            <person name="Ayuso-Fernandez I."/>
            <person name="Pacheco R."/>
            <person name="Padilla G."/>
            <person name="Ferreira P."/>
            <person name="Barriuso J."/>
            <person name="Kellner H."/>
            <person name="Castanera R."/>
            <person name="Alfaro M."/>
            <person name="Ramirez L."/>
            <person name="Pisabarro A.G."/>
            <person name="Kuo A."/>
            <person name="Tritt A."/>
            <person name="Lipzen A."/>
            <person name="He G."/>
            <person name="Yan M."/>
            <person name="Ng V."/>
            <person name="Cullen D."/>
            <person name="Martin F."/>
            <person name="Rosso M.-N."/>
            <person name="Henrissat B."/>
            <person name="Hibbett D."/>
            <person name="Martinez A.T."/>
            <person name="Grigoriev I.V."/>
        </authorList>
    </citation>
    <scope>NUCLEOTIDE SEQUENCE</scope>
    <source>
        <strain evidence="1">CBS 506.95</strain>
    </source>
</reference>
<name>A0A9P6EJK6_9AGAR</name>
<accession>A0A9P6EJK6</accession>